<protein>
    <recommendedName>
        <fullName evidence="3">MarR family transcriptional regulator</fullName>
    </recommendedName>
</protein>
<dbReference type="Gene3D" id="1.10.10.10">
    <property type="entry name" value="Winged helix-like DNA-binding domain superfamily/Winged helix DNA-binding domain"/>
    <property type="match status" value="1"/>
</dbReference>
<evidence type="ECO:0000313" key="1">
    <source>
        <dbReference type="EMBL" id="MDP8568900.1"/>
    </source>
</evidence>
<evidence type="ECO:0008006" key="3">
    <source>
        <dbReference type="Google" id="ProtNLM"/>
    </source>
</evidence>
<dbReference type="Proteomes" id="UP001225906">
    <property type="component" value="Unassembled WGS sequence"/>
</dbReference>
<reference evidence="2" key="1">
    <citation type="journal article" date="2019" name="Int. J. Syst. Evol. Microbiol.">
        <title>The Global Catalogue of Microorganisms (GCM) 10K type strain sequencing project: providing services to taxonomists for standard genome sequencing and annotation.</title>
        <authorList>
            <consortium name="The Broad Institute Genomics Platform"/>
            <consortium name="The Broad Institute Genome Sequencing Center for Infectious Disease"/>
            <person name="Wu L."/>
            <person name="Ma J."/>
        </authorList>
    </citation>
    <scope>NUCLEOTIDE SEQUENCE [LARGE SCALE GENOMIC DNA]</scope>
    <source>
        <strain evidence="2">VKM B-3159</strain>
    </source>
</reference>
<accession>A0ABT9JYL0</accession>
<dbReference type="InterPro" id="IPR036390">
    <property type="entry name" value="WH_DNA-bd_sf"/>
</dbReference>
<keyword evidence="2" id="KW-1185">Reference proteome</keyword>
<dbReference type="SUPFAM" id="SSF46785">
    <property type="entry name" value="Winged helix' DNA-binding domain"/>
    <property type="match status" value="1"/>
</dbReference>
<dbReference type="EMBL" id="JAVCAP010000036">
    <property type="protein sequence ID" value="MDP8568900.1"/>
    <property type="molecule type" value="Genomic_DNA"/>
</dbReference>
<sequence>MLLEHDEALASLFTTEPTLAATEPGASGQASAELLSAELVSAECMPLDPGAVMLLSILECLNAEHAQGRAQVSLAALCKRLELRMSTLQRLMTALSEQALVHVHIHKERLVASLTAEGAAVALALQSA</sequence>
<name>A0ABT9JYL0_9PROT</name>
<dbReference type="RefSeq" id="WP_306390688.1">
    <property type="nucleotide sequence ID" value="NZ_JAVCAP010000036.1"/>
</dbReference>
<comment type="caution">
    <text evidence="1">The sequence shown here is derived from an EMBL/GenBank/DDBJ whole genome shotgun (WGS) entry which is preliminary data.</text>
</comment>
<organism evidence="1 2">
    <name type="scientific">Methylophilus aquaticus</name>
    <dbReference type="NCBI Taxonomy" id="1971610"/>
    <lineage>
        <taxon>Bacteria</taxon>
        <taxon>Pseudomonadati</taxon>
        <taxon>Pseudomonadota</taxon>
        <taxon>Betaproteobacteria</taxon>
        <taxon>Nitrosomonadales</taxon>
        <taxon>Methylophilaceae</taxon>
        <taxon>Methylophilus</taxon>
    </lineage>
</organism>
<evidence type="ECO:0000313" key="2">
    <source>
        <dbReference type="Proteomes" id="UP001225906"/>
    </source>
</evidence>
<gene>
    <name evidence="1" type="ORF">Q9291_13700</name>
</gene>
<dbReference type="InterPro" id="IPR036388">
    <property type="entry name" value="WH-like_DNA-bd_sf"/>
</dbReference>
<proteinExistence type="predicted"/>